<evidence type="ECO:0000256" key="2">
    <source>
        <dbReference type="SAM" id="Phobius"/>
    </source>
</evidence>
<feature type="compositionally biased region" description="Basic and acidic residues" evidence="1">
    <location>
        <begin position="119"/>
        <end position="134"/>
    </location>
</feature>
<proteinExistence type="predicted"/>
<dbReference type="AlphaFoldDB" id="A0AAV3PWA1"/>
<dbReference type="EMBL" id="BAABME010002434">
    <property type="protein sequence ID" value="GAA0154610.1"/>
    <property type="molecule type" value="Genomic_DNA"/>
</dbReference>
<dbReference type="SUPFAM" id="SSF56672">
    <property type="entry name" value="DNA/RNA polymerases"/>
    <property type="match status" value="1"/>
</dbReference>
<keyword evidence="4" id="KW-1185">Reference proteome</keyword>
<comment type="caution">
    <text evidence="3">The sequence shown here is derived from an EMBL/GenBank/DDBJ whole genome shotgun (WGS) entry which is preliminary data.</text>
</comment>
<keyword evidence="2" id="KW-1133">Transmembrane helix</keyword>
<dbReference type="Proteomes" id="UP001454036">
    <property type="component" value="Unassembled WGS sequence"/>
</dbReference>
<organism evidence="3 4">
    <name type="scientific">Lithospermum erythrorhizon</name>
    <name type="common">Purple gromwell</name>
    <name type="synonym">Lithospermum officinale var. erythrorhizon</name>
    <dbReference type="NCBI Taxonomy" id="34254"/>
    <lineage>
        <taxon>Eukaryota</taxon>
        <taxon>Viridiplantae</taxon>
        <taxon>Streptophyta</taxon>
        <taxon>Embryophyta</taxon>
        <taxon>Tracheophyta</taxon>
        <taxon>Spermatophyta</taxon>
        <taxon>Magnoliopsida</taxon>
        <taxon>eudicotyledons</taxon>
        <taxon>Gunneridae</taxon>
        <taxon>Pentapetalae</taxon>
        <taxon>asterids</taxon>
        <taxon>lamiids</taxon>
        <taxon>Boraginales</taxon>
        <taxon>Boraginaceae</taxon>
        <taxon>Boraginoideae</taxon>
        <taxon>Lithospermeae</taxon>
        <taxon>Lithospermum</taxon>
    </lineage>
</organism>
<evidence type="ECO:0000313" key="4">
    <source>
        <dbReference type="Proteomes" id="UP001454036"/>
    </source>
</evidence>
<sequence>MLVDTGSSSDILYLCTFDKLQLPWSLLQSLHTPLIGFIFHSVYAMGVVTLDFTVGAGTKMKFTTPGGIGEICGDQKRAQICYQTSVALLNKGKNELNNKWVRENHMEVNVMRNEEEEDNSPKEREYGKKGEPHEDVENVPFKKEIKDKTFRIGMNFGEKHKQRLISLVREYEDVFAWGPEDMSGIDLAIAVHRWYVDTTFLPIKQKKRNFSDEKNLVIREEVQTLVKANTIRELKFRNWIANVVLVKKPNNK</sequence>
<dbReference type="InterPro" id="IPR043502">
    <property type="entry name" value="DNA/RNA_pol_sf"/>
</dbReference>
<reference evidence="3 4" key="1">
    <citation type="submission" date="2024-01" db="EMBL/GenBank/DDBJ databases">
        <title>The complete chloroplast genome sequence of Lithospermum erythrorhizon: insights into the phylogenetic relationship among Boraginaceae species and the maternal lineages of purple gromwells.</title>
        <authorList>
            <person name="Okada T."/>
            <person name="Watanabe K."/>
        </authorList>
    </citation>
    <scope>NUCLEOTIDE SEQUENCE [LARGE SCALE GENOMIC DNA]</scope>
</reference>
<feature type="region of interest" description="Disordered" evidence="1">
    <location>
        <begin position="111"/>
        <end position="134"/>
    </location>
</feature>
<keyword evidence="2" id="KW-0812">Transmembrane</keyword>
<gene>
    <name evidence="3" type="ORF">LIER_12543</name>
</gene>
<name>A0AAV3PWA1_LITER</name>
<feature type="transmembrane region" description="Helical" evidence="2">
    <location>
        <begin position="34"/>
        <end position="54"/>
    </location>
</feature>
<keyword evidence="2" id="KW-0472">Membrane</keyword>
<protein>
    <submittedName>
        <fullName evidence="3">Uncharacterized protein</fullName>
    </submittedName>
</protein>
<accession>A0AAV3PWA1</accession>
<evidence type="ECO:0000256" key="1">
    <source>
        <dbReference type="SAM" id="MobiDB-lite"/>
    </source>
</evidence>
<dbReference type="Gene3D" id="3.10.10.10">
    <property type="entry name" value="HIV Type 1 Reverse Transcriptase, subunit A, domain 1"/>
    <property type="match status" value="1"/>
</dbReference>
<evidence type="ECO:0000313" key="3">
    <source>
        <dbReference type="EMBL" id="GAA0154610.1"/>
    </source>
</evidence>